<organism evidence="3 4">
    <name type="scientific">Cellulomonas denverensis</name>
    <dbReference type="NCBI Taxonomy" id="264297"/>
    <lineage>
        <taxon>Bacteria</taxon>
        <taxon>Bacillati</taxon>
        <taxon>Actinomycetota</taxon>
        <taxon>Actinomycetes</taxon>
        <taxon>Micrococcales</taxon>
        <taxon>Cellulomonadaceae</taxon>
        <taxon>Cellulomonas</taxon>
    </lineage>
</organism>
<feature type="region of interest" description="Disordered" evidence="1">
    <location>
        <begin position="1"/>
        <end position="26"/>
    </location>
</feature>
<accession>A0A7X6KWE4</accession>
<evidence type="ECO:0008006" key="5">
    <source>
        <dbReference type="Google" id="ProtNLM"/>
    </source>
</evidence>
<feature type="compositionally biased region" description="Low complexity" evidence="1">
    <location>
        <begin position="74"/>
        <end position="83"/>
    </location>
</feature>
<comment type="caution">
    <text evidence="3">The sequence shown here is derived from an EMBL/GenBank/DDBJ whole genome shotgun (WGS) entry which is preliminary data.</text>
</comment>
<feature type="transmembrane region" description="Helical" evidence="2">
    <location>
        <begin position="35"/>
        <end position="58"/>
    </location>
</feature>
<keyword evidence="2" id="KW-0812">Transmembrane</keyword>
<evidence type="ECO:0000256" key="1">
    <source>
        <dbReference type="SAM" id="MobiDB-lite"/>
    </source>
</evidence>
<evidence type="ECO:0000313" key="4">
    <source>
        <dbReference type="Proteomes" id="UP000581206"/>
    </source>
</evidence>
<name>A0A7X6KWE4_9CELL</name>
<sequence>MTNDTNLPQPGDTPPPAPRYAAPAPQPVRRSRAPWIIGGAVAGVLVLGGAVGAGVLIGRSDDDITVQRVTAADTTGQNDTGSTTGTGTGTGNDSATAAPADRSGADAITDPAIAYSDDIELTGDTLTRAAIAALQAAGDDGVVTAAEYSDDPTHRYEVEVTRADGWETDVYLDENFQLVAVQPWHS</sequence>
<dbReference type="Gene3D" id="3.30.505.20">
    <property type="match status" value="1"/>
</dbReference>
<gene>
    <name evidence="3" type="ORF">HGA03_11110</name>
</gene>
<keyword evidence="2" id="KW-0472">Membrane</keyword>
<protein>
    <recommendedName>
        <fullName evidence="5">PepSY domain-containing protein</fullName>
    </recommendedName>
</protein>
<keyword evidence="2" id="KW-1133">Transmembrane helix</keyword>
<feature type="region of interest" description="Disordered" evidence="1">
    <location>
        <begin position="70"/>
        <end position="104"/>
    </location>
</feature>
<evidence type="ECO:0000256" key="2">
    <source>
        <dbReference type="SAM" id="Phobius"/>
    </source>
</evidence>
<proteinExistence type="predicted"/>
<keyword evidence="4" id="KW-1185">Reference proteome</keyword>
<dbReference type="EMBL" id="JAAXOX010000004">
    <property type="protein sequence ID" value="NKY23209.1"/>
    <property type="molecule type" value="Genomic_DNA"/>
</dbReference>
<reference evidence="3 4" key="1">
    <citation type="submission" date="2020-04" db="EMBL/GenBank/DDBJ databases">
        <title>MicrobeNet Type strains.</title>
        <authorList>
            <person name="Nicholson A.C."/>
        </authorList>
    </citation>
    <scope>NUCLEOTIDE SEQUENCE [LARGE SCALE GENOMIC DNA]</scope>
    <source>
        <strain evidence="3 4">ATCC BAA-788</strain>
    </source>
</reference>
<dbReference type="AlphaFoldDB" id="A0A7X6KWE4"/>
<dbReference type="RefSeq" id="WP_168630314.1">
    <property type="nucleotide sequence ID" value="NZ_BONL01000023.1"/>
</dbReference>
<evidence type="ECO:0000313" key="3">
    <source>
        <dbReference type="EMBL" id="NKY23209.1"/>
    </source>
</evidence>
<dbReference type="Proteomes" id="UP000581206">
    <property type="component" value="Unassembled WGS sequence"/>
</dbReference>